<dbReference type="SUPFAM" id="SSF48264">
    <property type="entry name" value="Cytochrome P450"/>
    <property type="match status" value="1"/>
</dbReference>
<dbReference type="Gene3D" id="1.10.630.10">
    <property type="entry name" value="Cytochrome P450"/>
    <property type="match status" value="1"/>
</dbReference>
<evidence type="ECO:0000256" key="5">
    <source>
        <dbReference type="ARBA" id="ARBA00023002"/>
    </source>
</evidence>
<dbReference type="InterPro" id="IPR001128">
    <property type="entry name" value="Cyt_P450"/>
</dbReference>
<protein>
    <recommendedName>
        <fullName evidence="11">Methyl farnesoate epoxidase</fullName>
    </recommendedName>
</protein>
<keyword evidence="10" id="KW-1185">Reference proteome</keyword>
<sequence length="467" mass="53273">MAPGPYGLPVVGSLFHLVKENAIDELQKYKAKYGKVFSFAAGDFYVTVVTDYRLIIDNLKKEEFQGRPDFELWKDRNSGNKNRGVLLCDGPVWQEQRRFVLKGLRDFGFGKESMEGMLIHELQDLQNALRMDIGHPVDLSGVFNASVLNSLWHIVTGNRFELNDPTLKNLITLVIDNVREMLITTPALFFYRPVKYGLIGREMFNGSVKFREHVRILLQKVIDDHWNSYQEGEARDFVDAYIQQIKASSDKSSFYSEEGKQNLYSVLLDLFLAGAETTSTTLQWAMLYMSHNTHVQKKVQEEIDSIVGRSRPPSRGDKSKLVYLEAVLNEVHRMASLIPVSVYHKAIKDTEIGGYFVPNNSVVFFSIYDAHHDAGYWGDPNQFRPERFLDKSGTKLIRHEPLIPFSSGKRQCLGETLARDTLFLFFAGLLQAFTFEIDPACSNTDLKGTPSFISSPKPFKVVLKERK</sequence>
<dbReference type="PANTHER" id="PTHR24300:SF376">
    <property type="entry name" value="CYTOCHROME P450 15A1"/>
    <property type="match status" value="1"/>
</dbReference>
<evidence type="ECO:0000256" key="6">
    <source>
        <dbReference type="ARBA" id="ARBA00023004"/>
    </source>
</evidence>
<evidence type="ECO:0000256" key="4">
    <source>
        <dbReference type="ARBA" id="ARBA00022723"/>
    </source>
</evidence>
<dbReference type="InterPro" id="IPR002401">
    <property type="entry name" value="Cyt_P450_E_grp-I"/>
</dbReference>
<dbReference type="Proteomes" id="UP001642540">
    <property type="component" value="Unassembled WGS sequence"/>
</dbReference>
<evidence type="ECO:0000256" key="3">
    <source>
        <dbReference type="ARBA" id="ARBA00022617"/>
    </source>
</evidence>
<proteinExistence type="inferred from homology"/>
<keyword evidence="5 8" id="KW-0560">Oxidoreductase</keyword>
<dbReference type="InterPro" id="IPR036396">
    <property type="entry name" value="Cyt_P450_sf"/>
</dbReference>
<keyword evidence="4 8" id="KW-0479">Metal-binding</keyword>
<gene>
    <name evidence="9" type="ORF">ODALV1_LOCUS8091</name>
</gene>
<accession>A0ABP1Q750</accession>
<comment type="caution">
    <text evidence="9">The sequence shown here is derived from an EMBL/GenBank/DDBJ whole genome shotgun (WGS) entry which is preliminary data.</text>
</comment>
<evidence type="ECO:0000256" key="2">
    <source>
        <dbReference type="ARBA" id="ARBA00010617"/>
    </source>
</evidence>
<dbReference type="PROSITE" id="PS00086">
    <property type="entry name" value="CYTOCHROME_P450"/>
    <property type="match status" value="1"/>
</dbReference>
<dbReference type="Pfam" id="PF00067">
    <property type="entry name" value="p450"/>
    <property type="match status" value="1"/>
</dbReference>
<dbReference type="EMBL" id="CAXLJM020000025">
    <property type="protein sequence ID" value="CAL8092016.1"/>
    <property type="molecule type" value="Genomic_DNA"/>
</dbReference>
<dbReference type="InterPro" id="IPR017972">
    <property type="entry name" value="Cyt_P450_CS"/>
</dbReference>
<name>A0ABP1Q750_9HEXA</name>
<evidence type="ECO:0000313" key="10">
    <source>
        <dbReference type="Proteomes" id="UP001642540"/>
    </source>
</evidence>
<keyword evidence="6 8" id="KW-0408">Iron</keyword>
<evidence type="ECO:0000256" key="1">
    <source>
        <dbReference type="ARBA" id="ARBA00001971"/>
    </source>
</evidence>
<reference evidence="9 10" key="1">
    <citation type="submission" date="2024-08" db="EMBL/GenBank/DDBJ databases">
        <authorList>
            <person name="Cucini C."/>
            <person name="Frati F."/>
        </authorList>
    </citation>
    <scope>NUCLEOTIDE SEQUENCE [LARGE SCALE GENOMIC DNA]</scope>
</reference>
<dbReference type="PRINTS" id="PR00463">
    <property type="entry name" value="EP450I"/>
</dbReference>
<dbReference type="PRINTS" id="PR00385">
    <property type="entry name" value="P450"/>
</dbReference>
<comment type="cofactor">
    <cofactor evidence="1">
        <name>heme</name>
        <dbReference type="ChEBI" id="CHEBI:30413"/>
    </cofactor>
</comment>
<organism evidence="9 10">
    <name type="scientific">Orchesella dallaii</name>
    <dbReference type="NCBI Taxonomy" id="48710"/>
    <lineage>
        <taxon>Eukaryota</taxon>
        <taxon>Metazoa</taxon>
        <taxon>Ecdysozoa</taxon>
        <taxon>Arthropoda</taxon>
        <taxon>Hexapoda</taxon>
        <taxon>Collembola</taxon>
        <taxon>Entomobryomorpha</taxon>
        <taxon>Entomobryoidea</taxon>
        <taxon>Orchesellidae</taxon>
        <taxon>Orchesellinae</taxon>
        <taxon>Orchesella</taxon>
    </lineage>
</organism>
<keyword evidence="7 8" id="KW-0503">Monooxygenase</keyword>
<evidence type="ECO:0000256" key="7">
    <source>
        <dbReference type="ARBA" id="ARBA00023033"/>
    </source>
</evidence>
<evidence type="ECO:0008006" key="11">
    <source>
        <dbReference type="Google" id="ProtNLM"/>
    </source>
</evidence>
<comment type="similarity">
    <text evidence="2 8">Belongs to the cytochrome P450 family.</text>
</comment>
<dbReference type="InterPro" id="IPR050182">
    <property type="entry name" value="Cytochrome_P450_fam2"/>
</dbReference>
<dbReference type="PANTHER" id="PTHR24300">
    <property type="entry name" value="CYTOCHROME P450 508A4-RELATED"/>
    <property type="match status" value="1"/>
</dbReference>
<evidence type="ECO:0000256" key="8">
    <source>
        <dbReference type="RuleBase" id="RU000461"/>
    </source>
</evidence>
<evidence type="ECO:0000313" key="9">
    <source>
        <dbReference type="EMBL" id="CAL8092016.1"/>
    </source>
</evidence>
<keyword evidence="3 8" id="KW-0349">Heme</keyword>